<dbReference type="PROSITE" id="PS51393">
    <property type="entry name" value="LIPOXYGENASE_3"/>
    <property type="match status" value="1"/>
</dbReference>
<evidence type="ECO:0000256" key="1">
    <source>
        <dbReference type="ARBA" id="ARBA00021175"/>
    </source>
</evidence>
<dbReference type="InterPro" id="IPR013819">
    <property type="entry name" value="LipOase_C"/>
</dbReference>
<evidence type="ECO:0000256" key="3">
    <source>
        <dbReference type="ARBA" id="ARBA00022964"/>
    </source>
</evidence>
<dbReference type="Proteomes" id="UP000244855">
    <property type="component" value="Unassembled WGS sequence"/>
</dbReference>
<dbReference type="GO" id="GO:0050584">
    <property type="term" value="F:linoleate 11-lipoxygenase activity"/>
    <property type="evidence" value="ECO:0007669"/>
    <property type="project" value="UniProtKB-ARBA"/>
</dbReference>
<dbReference type="GO" id="GO:0046872">
    <property type="term" value="F:metal ion binding"/>
    <property type="evidence" value="ECO:0007669"/>
    <property type="project" value="UniProtKB-KW"/>
</dbReference>
<dbReference type="STRING" id="97972.A0A2V1D714"/>
<accession>A0A2V1D714</accession>
<dbReference type="PANTHER" id="PTHR11771">
    <property type="entry name" value="LIPOXYGENASE"/>
    <property type="match status" value="1"/>
</dbReference>
<dbReference type="InterPro" id="IPR036226">
    <property type="entry name" value="LipOase_C_sf"/>
</dbReference>
<evidence type="ECO:0000256" key="5">
    <source>
        <dbReference type="SAM" id="SignalP"/>
    </source>
</evidence>
<evidence type="ECO:0000259" key="6">
    <source>
        <dbReference type="PROSITE" id="PS51393"/>
    </source>
</evidence>
<keyword evidence="3" id="KW-0223">Dioxygenase</keyword>
<feature type="signal peptide" evidence="5">
    <location>
        <begin position="1"/>
        <end position="19"/>
    </location>
</feature>
<feature type="chain" id="PRO_5016074895" description="Manganese lipoxygenase" evidence="5">
    <location>
        <begin position="20"/>
        <end position="613"/>
    </location>
</feature>
<keyword evidence="2" id="KW-0479">Metal-binding</keyword>
<dbReference type="OrthoDB" id="407298at2759"/>
<evidence type="ECO:0000256" key="4">
    <source>
        <dbReference type="ARBA" id="ARBA00023002"/>
    </source>
</evidence>
<dbReference type="InterPro" id="IPR000907">
    <property type="entry name" value="LipOase"/>
</dbReference>
<evidence type="ECO:0000313" key="7">
    <source>
        <dbReference type="EMBL" id="PVH93852.1"/>
    </source>
</evidence>
<protein>
    <recommendedName>
        <fullName evidence="1">Manganese lipoxygenase</fullName>
    </recommendedName>
</protein>
<reference evidence="7 8" key="1">
    <citation type="journal article" date="2018" name="Sci. Rep.">
        <title>Comparative genomics provides insights into the lifestyle and reveals functional heterogeneity of dark septate endophytic fungi.</title>
        <authorList>
            <person name="Knapp D.G."/>
            <person name="Nemeth J.B."/>
            <person name="Barry K."/>
            <person name="Hainaut M."/>
            <person name="Henrissat B."/>
            <person name="Johnson J."/>
            <person name="Kuo A."/>
            <person name="Lim J.H.P."/>
            <person name="Lipzen A."/>
            <person name="Nolan M."/>
            <person name="Ohm R.A."/>
            <person name="Tamas L."/>
            <person name="Grigoriev I.V."/>
            <person name="Spatafora J.W."/>
            <person name="Nagy L.G."/>
            <person name="Kovacs G.M."/>
        </authorList>
    </citation>
    <scope>NUCLEOTIDE SEQUENCE [LARGE SCALE GENOMIC DNA]</scope>
    <source>
        <strain evidence="7 8">DSE2036</strain>
    </source>
</reference>
<dbReference type="GO" id="GO:0034440">
    <property type="term" value="P:lipid oxidation"/>
    <property type="evidence" value="ECO:0007669"/>
    <property type="project" value="InterPro"/>
</dbReference>
<dbReference type="Gene3D" id="1.20.245.10">
    <property type="entry name" value="Lipoxygenase-1, Domain 5"/>
    <property type="match status" value="1"/>
</dbReference>
<dbReference type="AlphaFoldDB" id="A0A2V1D714"/>
<dbReference type="Pfam" id="PF00305">
    <property type="entry name" value="Lipoxygenase"/>
    <property type="match status" value="1"/>
</dbReference>
<organism evidence="7 8">
    <name type="scientific">Periconia macrospinosa</name>
    <dbReference type="NCBI Taxonomy" id="97972"/>
    <lineage>
        <taxon>Eukaryota</taxon>
        <taxon>Fungi</taxon>
        <taxon>Dikarya</taxon>
        <taxon>Ascomycota</taxon>
        <taxon>Pezizomycotina</taxon>
        <taxon>Dothideomycetes</taxon>
        <taxon>Pleosporomycetidae</taxon>
        <taxon>Pleosporales</taxon>
        <taxon>Massarineae</taxon>
        <taxon>Periconiaceae</taxon>
        <taxon>Periconia</taxon>
    </lineage>
</organism>
<gene>
    <name evidence="7" type="ORF">DM02DRAFT_732875</name>
</gene>
<dbReference type="Gene3D" id="3.10.450.60">
    <property type="match status" value="1"/>
</dbReference>
<keyword evidence="8" id="KW-1185">Reference proteome</keyword>
<feature type="domain" description="Lipoxygenase" evidence="6">
    <location>
        <begin position="178"/>
        <end position="613"/>
    </location>
</feature>
<keyword evidence="5" id="KW-0732">Signal</keyword>
<keyword evidence="4" id="KW-0560">Oxidoreductase</keyword>
<evidence type="ECO:0000256" key="2">
    <source>
        <dbReference type="ARBA" id="ARBA00022723"/>
    </source>
</evidence>
<sequence>MPRLALMSLLLACSTSVTAAALHIRQSDSNGTTTVTIPQRDADRAARKKEVAYRHDNFLYNISQIGNAAAFPMGKIGEERVSAAWDQWQIDRDIINGHIQKDVAQIRQAIVANNGTLRTLDDYATVLYKDQWLNASPLKPALGSLTNYTLDSFFGGERLVRPYSLYKASDKDSKLIDISDEDAKKIAGSTVAELLSANRLFAVDHSYQADQTVYVPSQFNDKYGAPVTALFYLNDNKELLPLGIRTNTGANLTYTPLDGENDWLLAKMMFNVADQFHAQIYHLTATHNVGEALHEAAMRTLSDAHPIMAVLDRLNYQAYSARPVGEAMCFNPMGHWDENFHISQIGCRNFVTEYWPTYGAFEPNYLQTDLHARGLVDEAGISPFKTFPFWDDASEILRVQREFFTTFVDTYYTSDEEVTADEEVGDWFEEVRRGPTGPEVEAQGLTPVASFPEKAAKKVLVDVLTHNAWLQVAHHSLNAGDPVRSSLTLPFHPGGLHKPVPEAKGIESVVPFLPNATASVTSIGFSASFNRPRYRTMDPPRTLAYAYSGPEFLAHFAEKEVHDAADKYLEDMTRLGEKNDARKIEADGMCTGQGIPFCWTAINPSYIPWFFSV</sequence>
<dbReference type="SUPFAM" id="SSF48484">
    <property type="entry name" value="Lipoxigenase"/>
    <property type="match status" value="1"/>
</dbReference>
<dbReference type="EMBL" id="KZ805564">
    <property type="protein sequence ID" value="PVH93852.1"/>
    <property type="molecule type" value="Genomic_DNA"/>
</dbReference>
<dbReference type="GO" id="GO:0043651">
    <property type="term" value="P:linoleic acid metabolic process"/>
    <property type="evidence" value="ECO:0007669"/>
    <property type="project" value="UniProtKB-ARBA"/>
</dbReference>
<name>A0A2V1D714_9PLEO</name>
<evidence type="ECO:0000313" key="8">
    <source>
        <dbReference type="Proteomes" id="UP000244855"/>
    </source>
</evidence>
<proteinExistence type="predicted"/>